<evidence type="ECO:0000313" key="8">
    <source>
        <dbReference type="Proteomes" id="UP000317730"/>
    </source>
</evidence>
<evidence type="ECO:0000256" key="3">
    <source>
        <dbReference type="ARBA" id="ARBA00022763"/>
    </source>
</evidence>
<dbReference type="OrthoDB" id="9801520at2"/>
<comment type="function">
    <text evidence="6">May nick specific sequences that contain T:G mispairs resulting from m5C-deamination.</text>
</comment>
<dbReference type="Proteomes" id="UP000317730">
    <property type="component" value="Unassembled WGS sequence"/>
</dbReference>
<dbReference type="RefSeq" id="WP_141377737.1">
    <property type="nucleotide sequence ID" value="NZ_BAPL01000026.1"/>
</dbReference>
<dbReference type="Pfam" id="PF03852">
    <property type="entry name" value="Vsr"/>
    <property type="match status" value="1"/>
</dbReference>
<dbReference type="EMBL" id="BJMV01000016">
    <property type="protein sequence ID" value="GEB86519.1"/>
    <property type="molecule type" value="Genomic_DNA"/>
</dbReference>
<evidence type="ECO:0000313" key="7">
    <source>
        <dbReference type="EMBL" id="GEB86519.1"/>
    </source>
</evidence>
<keyword evidence="1 6" id="KW-0540">Nuclease</keyword>
<dbReference type="Gene3D" id="3.40.960.10">
    <property type="entry name" value="VSR Endonuclease"/>
    <property type="match status" value="1"/>
</dbReference>
<comment type="similarity">
    <text evidence="6">Belongs to the vsr family.</text>
</comment>
<evidence type="ECO:0000256" key="2">
    <source>
        <dbReference type="ARBA" id="ARBA00022759"/>
    </source>
</evidence>
<dbReference type="GO" id="GO:0006298">
    <property type="term" value="P:mismatch repair"/>
    <property type="evidence" value="ECO:0007669"/>
    <property type="project" value="UniProtKB-UniRule"/>
</dbReference>
<dbReference type="EC" id="3.1.-.-" evidence="6"/>
<accession>A0A4Y3TYH9</accession>
<comment type="caution">
    <text evidence="7">The sequence shown here is derived from an EMBL/GenBank/DDBJ whole genome shotgun (WGS) entry which is preliminary data.</text>
</comment>
<reference evidence="7 8" key="1">
    <citation type="submission" date="2019-06" db="EMBL/GenBank/DDBJ databases">
        <title>Whole genome shotgun sequence of Acetobacter peroxydans NBRC 13755.</title>
        <authorList>
            <person name="Hosoyama A."/>
            <person name="Uohara A."/>
            <person name="Ohji S."/>
            <person name="Ichikawa N."/>
        </authorList>
    </citation>
    <scope>NUCLEOTIDE SEQUENCE [LARGE SCALE GENOMIC DNA]</scope>
    <source>
        <strain evidence="7 8">NBRC 13755</strain>
    </source>
</reference>
<keyword evidence="5 6" id="KW-0234">DNA repair</keyword>
<keyword evidence="2 6" id="KW-0255">Endonuclease</keyword>
<keyword evidence="3 6" id="KW-0227">DNA damage</keyword>
<proteinExistence type="inferred from homology"/>
<dbReference type="NCBIfam" id="TIGR00632">
    <property type="entry name" value="vsr"/>
    <property type="match status" value="1"/>
</dbReference>
<dbReference type="GO" id="GO:0016787">
    <property type="term" value="F:hydrolase activity"/>
    <property type="evidence" value="ECO:0007669"/>
    <property type="project" value="UniProtKB-KW"/>
</dbReference>
<keyword evidence="4 6" id="KW-0378">Hydrolase</keyword>
<organism evidence="7 8">
    <name type="scientific">Acetobacter peroxydans</name>
    <dbReference type="NCBI Taxonomy" id="104098"/>
    <lineage>
        <taxon>Bacteria</taxon>
        <taxon>Pseudomonadati</taxon>
        <taxon>Pseudomonadota</taxon>
        <taxon>Alphaproteobacteria</taxon>
        <taxon>Acetobacterales</taxon>
        <taxon>Acetobacteraceae</taxon>
        <taxon>Acetobacter</taxon>
    </lineage>
</organism>
<dbReference type="GO" id="GO:0004519">
    <property type="term" value="F:endonuclease activity"/>
    <property type="evidence" value="ECO:0007669"/>
    <property type="project" value="UniProtKB-KW"/>
</dbReference>
<evidence type="ECO:0000256" key="6">
    <source>
        <dbReference type="PIRNR" id="PIRNR018267"/>
    </source>
</evidence>
<gene>
    <name evidence="7" type="ORF">APE01nite_23160</name>
</gene>
<evidence type="ECO:0000256" key="1">
    <source>
        <dbReference type="ARBA" id="ARBA00022722"/>
    </source>
</evidence>
<dbReference type="AlphaFoldDB" id="A0A4Y3TYH9"/>
<dbReference type="CDD" id="cd00221">
    <property type="entry name" value="Vsr"/>
    <property type="match status" value="1"/>
</dbReference>
<name>A0A4Y3TYH9_9PROT</name>
<keyword evidence="8" id="KW-1185">Reference proteome</keyword>
<evidence type="ECO:0000256" key="5">
    <source>
        <dbReference type="ARBA" id="ARBA00023204"/>
    </source>
</evidence>
<protein>
    <recommendedName>
        <fullName evidence="6">Very short patch repair endonuclease</fullName>
        <ecNumber evidence="6">3.1.-.-</ecNumber>
    </recommendedName>
</protein>
<sequence>MDRITAERRSANMRKITSKGTKPELLVRSIVHRLGYRFRLHRSDLPGKPDLVFPSRKKVIFVHGCFWHQHTAAGCKAAHTPRSNTEYWGPKLARNVERDARIQAQLTIAGWSALTLWECELKDHAAVAQTVSAFLGSPGKN</sequence>
<dbReference type="InterPro" id="IPR004603">
    <property type="entry name" value="DNA_mismatch_endonuc_vsr"/>
</dbReference>
<evidence type="ECO:0000256" key="4">
    <source>
        <dbReference type="ARBA" id="ARBA00022801"/>
    </source>
</evidence>
<dbReference type="PIRSF" id="PIRSF018267">
    <property type="entry name" value="VSR_endonuc"/>
    <property type="match status" value="1"/>
</dbReference>
<dbReference type="SUPFAM" id="SSF52980">
    <property type="entry name" value="Restriction endonuclease-like"/>
    <property type="match status" value="1"/>
</dbReference>
<dbReference type="InterPro" id="IPR011335">
    <property type="entry name" value="Restrct_endonuc-II-like"/>
</dbReference>